<dbReference type="Pfam" id="PF07508">
    <property type="entry name" value="Recombinase"/>
    <property type="match status" value="1"/>
</dbReference>
<dbReference type="GO" id="GO:0000150">
    <property type="term" value="F:DNA strand exchange activity"/>
    <property type="evidence" value="ECO:0007669"/>
    <property type="project" value="InterPro"/>
</dbReference>
<dbReference type="InterPro" id="IPR038109">
    <property type="entry name" value="DNA_bind_recomb_sf"/>
</dbReference>
<comment type="caution">
    <text evidence="2">The sequence shown here is derived from an EMBL/GenBank/DDBJ whole genome shotgun (WGS) entry which is preliminary data.</text>
</comment>
<dbReference type="PROSITE" id="PS51736">
    <property type="entry name" value="RECOMBINASES_3"/>
    <property type="match status" value="1"/>
</dbReference>
<dbReference type="Proteomes" id="UP000297564">
    <property type="component" value="Unassembled WGS sequence"/>
</dbReference>
<evidence type="ECO:0000259" key="1">
    <source>
        <dbReference type="PROSITE" id="PS51736"/>
    </source>
</evidence>
<name>A0A4Z0BXE4_9BURK</name>
<dbReference type="CDD" id="cd00338">
    <property type="entry name" value="Ser_Recombinase"/>
    <property type="match status" value="1"/>
</dbReference>
<sequence length="524" mass="58750">MSDTPPSNAAQYIRMSTDQQDLSPENQKAAIQQYASNNGLQIVATYEDQGKSGLAVRNRPGMQRLLADVMDPACIYRTVLVYDVSRWGRFQNTDASAYYDYHCRLHDVDVVYVTESFGRDAGPIAALVKSLKRAMAAEYSRELAVKARAGQVRVIGMGYSAGGRPAIGLIRQTVTRDGVPRGLLGVNERKGVQSDRIRLVPGPAEEVALLRRIFDLYANTPANINDLVRLLAEEGHRTRAGGPFTQGIVDSLLSCELFTGTYVWGKKMQTPRGLLPVPPERWHRFPSAIEQLIDRQTWDRVQAKKAARATPRRSPEWLLAELAAALKQCPDLSAADLSRYGCPPAQTYLKAFGTMEAAYAFAGRTSDIAGAISRERMNRTNAATKVLQDSVASQLAEFGCDVECDFQSHMLTVNGRWYVQLYLSWRRSFTKIAAWYVQRRRITRSDYRLVVFMGEGGAADRYYLISEEDHRKVPMLIRPEGLDAMNPYGLFNIEHLAHYLTLKSAAQDPDEHLPTRGRRPPSRR</sequence>
<dbReference type="InterPro" id="IPR050639">
    <property type="entry name" value="SSR_resolvase"/>
</dbReference>
<dbReference type="OrthoDB" id="5479610at2"/>
<dbReference type="RefSeq" id="WP_135284171.1">
    <property type="nucleotide sequence ID" value="NZ_SMLL01000002.1"/>
</dbReference>
<dbReference type="PANTHER" id="PTHR30461:SF23">
    <property type="entry name" value="DNA RECOMBINASE-RELATED"/>
    <property type="match status" value="1"/>
</dbReference>
<dbReference type="Gene3D" id="3.40.50.1390">
    <property type="entry name" value="Resolvase, N-terminal catalytic domain"/>
    <property type="match status" value="1"/>
</dbReference>
<dbReference type="Gene3D" id="3.90.1750.20">
    <property type="entry name" value="Putative Large Serine Recombinase, Chain B, Domain 2"/>
    <property type="match status" value="1"/>
</dbReference>
<dbReference type="InterPro" id="IPR036162">
    <property type="entry name" value="Resolvase-like_N_sf"/>
</dbReference>
<dbReference type="InterPro" id="IPR006119">
    <property type="entry name" value="Resolv_N"/>
</dbReference>
<keyword evidence="3" id="KW-1185">Reference proteome</keyword>
<accession>A0A4Z0BXE4</accession>
<dbReference type="SMART" id="SM00857">
    <property type="entry name" value="Resolvase"/>
    <property type="match status" value="1"/>
</dbReference>
<dbReference type="InterPro" id="IPR011109">
    <property type="entry name" value="DNA_bind_recombinase_dom"/>
</dbReference>
<dbReference type="AlphaFoldDB" id="A0A4Z0BXE4"/>
<dbReference type="GO" id="GO:0003677">
    <property type="term" value="F:DNA binding"/>
    <property type="evidence" value="ECO:0007669"/>
    <property type="project" value="InterPro"/>
</dbReference>
<evidence type="ECO:0000313" key="2">
    <source>
        <dbReference type="EMBL" id="TFZ03372.1"/>
    </source>
</evidence>
<proteinExistence type="predicted"/>
<dbReference type="SUPFAM" id="SSF53041">
    <property type="entry name" value="Resolvase-like"/>
    <property type="match status" value="1"/>
</dbReference>
<dbReference type="Pfam" id="PF00239">
    <property type="entry name" value="Resolvase"/>
    <property type="match status" value="1"/>
</dbReference>
<evidence type="ECO:0000313" key="3">
    <source>
        <dbReference type="Proteomes" id="UP000297564"/>
    </source>
</evidence>
<dbReference type="PANTHER" id="PTHR30461">
    <property type="entry name" value="DNA-INVERTASE FROM LAMBDOID PROPHAGE"/>
    <property type="match status" value="1"/>
</dbReference>
<gene>
    <name evidence="2" type="ORF">EZ242_05675</name>
</gene>
<protein>
    <submittedName>
        <fullName evidence="2">Recombinase family protein</fullName>
    </submittedName>
</protein>
<reference evidence="2 3" key="1">
    <citation type="submission" date="2019-03" db="EMBL/GenBank/DDBJ databases">
        <title>Ramlibacter rhizophilus CCTCC AB2015357, whole genome shotgun sequence.</title>
        <authorList>
            <person name="Zhang X."/>
            <person name="Feng G."/>
            <person name="Zhu H."/>
        </authorList>
    </citation>
    <scope>NUCLEOTIDE SEQUENCE [LARGE SCALE GENOMIC DNA]</scope>
    <source>
        <strain evidence="2 3">CCTCC AB2015357</strain>
    </source>
</reference>
<dbReference type="EMBL" id="SMLL01000002">
    <property type="protein sequence ID" value="TFZ03372.1"/>
    <property type="molecule type" value="Genomic_DNA"/>
</dbReference>
<feature type="domain" description="Resolvase/invertase-type recombinase catalytic" evidence="1">
    <location>
        <begin position="8"/>
        <end position="158"/>
    </location>
</feature>
<organism evidence="2 3">
    <name type="scientific">Ramlibacter rhizophilus</name>
    <dbReference type="NCBI Taxonomy" id="1781167"/>
    <lineage>
        <taxon>Bacteria</taxon>
        <taxon>Pseudomonadati</taxon>
        <taxon>Pseudomonadota</taxon>
        <taxon>Betaproteobacteria</taxon>
        <taxon>Burkholderiales</taxon>
        <taxon>Comamonadaceae</taxon>
        <taxon>Ramlibacter</taxon>
    </lineage>
</organism>